<dbReference type="Gene3D" id="3.40.50.1240">
    <property type="entry name" value="Phosphoglycerate mutase-like"/>
    <property type="match status" value="1"/>
</dbReference>
<dbReference type="GO" id="GO:0003993">
    <property type="term" value="F:acid phosphatase activity"/>
    <property type="evidence" value="ECO:0007669"/>
    <property type="project" value="TreeGrafter"/>
</dbReference>
<dbReference type="AlphaFoldDB" id="A0A9W9FC20"/>
<keyword evidence="1" id="KW-0378">Hydrolase</keyword>
<reference evidence="2" key="2">
    <citation type="journal article" date="2023" name="IMA Fungus">
        <title>Comparative genomic study of the Penicillium genus elucidates a diverse pangenome and 15 lateral gene transfer events.</title>
        <authorList>
            <person name="Petersen C."/>
            <person name="Sorensen T."/>
            <person name="Nielsen M.R."/>
            <person name="Sondergaard T.E."/>
            <person name="Sorensen J.L."/>
            <person name="Fitzpatrick D.A."/>
            <person name="Frisvad J.C."/>
            <person name="Nielsen K.L."/>
        </authorList>
    </citation>
    <scope>NUCLEOTIDE SEQUENCE</scope>
    <source>
        <strain evidence="2">IBT 30069</strain>
    </source>
</reference>
<dbReference type="Proteomes" id="UP001149165">
    <property type="component" value="Unassembled WGS sequence"/>
</dbReference>
<dbReference type="InterPro" id="IPR029033">
    <property type="entry name" value="His_PPase_superfam"/>
</dbReference>
<evidence type="ECO:0000313" key="3">
    <source>
        <dbReference type="Proteomes" id="UP001149165"/>
    </source>
</evidence>
<evidence type="ECO:0000256" key="1">
    <source>
        <dbReference type="ARBA" id="ARBA00022801"/>
    </source>
</evidence>
<reference evidence="2" key="1">
    <citation type="submission" date="2022-11" db="EMBL/GenBank/DDBJ databases">
        <authorList>
            <person name="Petersen C."/>
        </authorList>
    </citation>
    <scope>NUCLEOTIDE SEQUENCE</scope>
    <source>
        <strain evidence="2">IBT 30069</strain>
    </source>
</reference>
<evidence type="ECO:0008006" key="4">
    <source>
        <dbReference type="Google" id="ProtNLM"/>
    </source>
</evidence>
<organism evidence="2 3">
    <name type="scientific">Penicillium angulare</name>
    <dbReference type="NCBI Taxonomy" id="116970"/>
    <lineage>
        <taxon>Eukaryota</taxon>
        <taxon>Fungi</taxon>
        <taxon>Dikarya</taxon>
        <taxon>Ascomycota</taxon>
        <taxon>Pezizomycotina</taxon>
        <taxon>Eurotiomycetes</taxon>
        <taxon>Eurotiomycetidae</taxon>
        <taxon>Eurotiales</taxon>
        <taxon>Aspergillaceae</taxon>
        <taxon>Penicillium</taxon>
    </lineage>
</organism>
<name>A0A9W9FC20_9EURO</name>
<dbReference type="OrthoDB" id="6509975at2759"/>
<protein>
    <recommendedName>
        <fullName evidence="4">Phytase</fullName>
    </recommendedName>
</protein>
<evidence type="ECO:0000313" key="2">
    <source>
        <dbReference type="EMBL" id="KAJ5097407.1"/>
    </source>
</evidence>
<dbReference type="EMBL" id="JAPQKH010000005">
    <property type="protein sequence ID" value="KAJ5097407.1"/>
    <property type="molecule type" value="Genomic_DNA"/>
</dbReference>
<keyword evidence="3" id="KW-1185">Reference proteome</keyword>
<gene>
    <name evidence="2" type="ORF">N7456_008128</name>
</gene>
<comment type="caution">
    <text evidence="2">The sequence shown here is derived from an EMBL/GenBank/DDBJ whole genome shotgun (WGS) entry which is preliminary data.</text>
</comment>
<dbReference type="SUPFAM" id="SSF53254">
    <property type="entry name" value="Phosphoglycerate mutase-like"/>
    <property type="match status" value="1"/>
</dbReference>
<dbReference type="CDD" id="cd07061">
    <property type="entry name" value="HP_HAP_like"/>
    <property type="match status" value="1"/>
</dbReference>
<accession>A0A9W9FC20</accession>
<dbReference type="PANTHER" id="PTHR20963">
    <property type="entry name" value="MULTIPLE INOSITOL POLYPHOSPHATE PHOSPHATASE-RELATED"/>
    <property type="match status" value="1"/>
</dbReference>
<dbReference type="InterPro" id="IPR000560">
    <property type="entry name" value="His_Pase_clade-2"/>
</dbReference>
<proteinExistence type="predicted"/>
<dbReference type="PANTHER" id="PTHR20963:SF43">
    <property type="entry name" value="PUTATIVE (AFU_ORTHOLOGUE AFUA_7G01240)-RELATED"/>
    <property type="match status" value="1"/>
</dbReference>
<sequence length="569" mass="63207">MGEKMRLETNHPKPWRRITACVFFIVIFWTLLSYSGDGLQSILKRIFNFTTPAPSTGNGNGSSSSHGPAPTGSSYASGFDMKQSWGHLSPYKDADWGVPKGVPQGGKCELSQVHVLHRHAQRYATNMPLDGGNIQNFLAKINESSGTTGPVEFINSWEYVVGLDELMRTGAATEDTSGANFWLQYGRLLYRATPENVVAWDPALNVYPNGTARPKPVFRTTSQSRIYESARWWLSGFFGNRDAHGSHEQYDLVVLPEQLYFNNTLASYYACPGAPGSQSGGDDKAREFIPRYLNEARSRLSPYFPSDFNLTTLDVLAMQTICVYEFTSLAGSKYCSLFTEQEWEGFAYSLDLQYYGNFGFPSPVGRAQGIGYVLELAARLKQELITSSDTSINFTYDDNIAQFPLGQPFYMDMSHDDIIVSVMAALNLEYFKHPSATGMSGDVDSPPDRTFKISNVTPFGARFVSEIWTCPNGVTFDDLDPVLYTNPNLEFAEDTTKYIRFVLNGAPLPMTGVLGCKGATNGFCPLDNFLSGIPELKEKANYQDACYGHWMNDSQVDVSDIPVEAFISK</sequence>
<dbReference type="Pfam" id="PF00328">
    <property type="entry name" value="His_Phos_2"/>
    <property type="match status" value="1"/>
</dbReference>